<dbReference type="InterPro" id="IPR010064">
    <property type="entry name" value="HK97-gp10_tail"/>
</dbReference>
<evidence type="ECO:0000313" key="2">
    <source>
        <dbReference type="Proteomes" id="UP000819052"/>
    </source>
</evidence>
<evidence type="ECO:0000313" key="1">
    <source>
        <dbReference type="EMBL" id="NHZ40115.1"/>
    </source>
</evidence>
<evidence type="ECO:0008006" key="3">
    <source>
        <dbReference type="Google" id="ProtNLM"/>
    </source>
</evidence>
<sequence length="141" mass="15339">MLKFDTAAFQDAIAKATNQIAEAVDESSLRAAGFAGAEVFRDEAKRNAAAHRKTGVLEKSIIIKRVEEGSDGNKRQEYVVTVRSGAYGAKGDAFYWRFLEFGTASTPASPFMRPAYESKKQEAAAVMAATLSEAIGRKLRK</sequence>
<dbReference type="RefSeq" id="WP_167075964.1">
    <property type="nucleotide sequence ID" value="NZ_VVIW01000003.1"/>
</dbReference>
<gene>
    <name evidence="1" type="ORF">F1609_08070</name>
</gene>
<name>A0ABX0LYY9_9BURK</name>
<dbReference type="Proteomes" id="UP000819052">
    <property type="component" value="Unassembled WGS sequence"/>
</dbReference>
<accession>A0ABX0LYY9</accession>
<dbReference type="NCBIfam" id="TIGR01725">
    <property type="entry name" value="phge_HK97_gp10"/>
    <property type="match status" value="1"/>
</dbReference>
<keyword evidence="2" id="KW-1185">Reference proteome</keyword>
<reference evidence="1 2" key="1">
    <citation type="submission" date="2019-09" db="EMBL/GenBank/DDBJ databases">
        <title>Taxonomy of Antarctic Massilia spp.: description of Massilia rubra sp. nov., Massilia aquatica sp. nov., Massilia mucilaginosa sp. nov., Massilia frigida sp. nov. isolated from streams, lakes and regoliths.</title>
        <authorList>
            <person name="Holochova P."/>
            <person name="Sedlacek I."/>
            <person name="Kralova S."/>
            <person name="Maslanova I."/>
            <person name="Busse H.-J."/>
            <person name="Stankova E."/>
            <person name="Vrbovska V."/>
            <person name="Kovarovic V."/>
            <person name="Bartak M."/>
            <person name="Svec P."/>
            <person name="Pantucek R."/>
        </authorList>
    </citation>
    <scope>NUCLEOTIDE SEQUENCE [LARGE SCALE GENOMIC DNA]</scope>
    <source>
        <strain evidence="1 2">CCM 8693</strain>
    </source>
</reference>
<dbReference type="Pfam" id="PF04883">
    <property type="entry name" value="HK97-gp10_like"/>
    <property type="match status" value="1"/>
</dbReference>
<organism evidence="1 2">
    <name type="scientific">Massilia aquatica</name>
    <dbReference type="NCBI Taxonomy" id="2609000"/>
    <lineage>
        <taxon>Bacteria</taxon>
        <taxon>Pseudomonadati</taxon>
        <taxon>Pseudomonadota</taxon>
        <taxon>Betaproteobacteria</taxon>
        <taxon>Burkholderiales</taxon>
        <taxon>Oxalobacteraceae</taxon>
        <taxon>Telluria group</taxon>
        <taxon>Massilia</taxon>
    </lineage>
</organism>
<comment type="caution">
    <text evidence="1">The sequence shown here is derived from an EMBL/GenBank/DDBJ whole genome shotgun (WGS) entry which is preliminary data.</text>
</comment>
<protein>
    <recommendedName>
        <fullName evidence="3">HK97 gp10 family phage protein</fullName>
    </recommendedName>
</protein>
<proteinExistence type="predicted"/>
<dbReference type="EMBL" id="VVIW01000003">
    <property type="protein sequence ID" value="NHZ40115.1"/>
    <property type="molecule type" value="Genomic_DNA"/>
</dbReference>